<reference evidence="1 2" key="1">
    <citation type="submission" date="2019-02" db="EMBL/GenBank/DDBJ databases">
        <title>Deep-cultivation of Planctomycetes and their phenomic and genomic characterization uncovers novel biology.</title>
        <authorList>
            <person name="Wiegand S."/>
            <person name="Jogler M."/>
            <person name="Boedeker C."/>
            <person name="Pinto D."/>
            <person name="Vollmers J."/>
            <person name="Rivas-Marin E."/>
            <person name="Kohn T."/>
            <person name="Peeters S.H."/>
            <person name="Heuer A."/>
            <person name="Rast P."/>
            <person name="Oberbeckmann S."/>
            <person name="Bunk B."/>
            <person name="Jeske O."/>
            <person name="Meyerdierks A."/>
            <person name="Storesund J.E."/>
            <person name="Kallscheuer N."/>
            <person name="Luecker S."/>
            <person name="Lage O.M."/>
            <person name="Pohl T."/>
            <person name="Merkel B.J."/>
            <person name="Hornburger P."/>
            <person name="Mueller R.-W."/>
            <person name="Bruemmer F."/>
            <person name="Labrenz M."/>
            <person name="Spormann A.M."/>
            <person name="Op den Camp H."/>
            <person name="Overmann J."/>
            <person name="Amann R."/>
            <person name="Jetten M.S.M."/>
            <person name="Mascher T."/>
            <person name="Medema M.H."/>
            <person name="Devos D.P."/>
            <person name="Kaster A.-K."/>
            <person name="Ovreas L."/>
            <person name="Rohde M."/>
            <person name="Galperin M.Y."/>
            <person name="Jogler C."/>
        </authorList>
    </citation>
    <scope>NUCLEOTIDE SEQUENCE [LARGE SCALE GENOMIC DNA]</scope>
    <source>
        <strain evidence="1 2">Pan161</strain>
    </source>
</reference>
<dbReference type="RefSeq" id="WP_232103396.1">
    <property type="nucleotide sequence ID" value="NZ_CP036343.1"/>
</dbReference>
<protein>
    <submittedName>
        <fullName evidence="1">Uncharacterized protein</fullName>
    </submittedName>
</protein>
<dbReference type="KEGG" id="gax:Pan161_44910"/>
<proteinExistence type="predicted"/>
<dbReference type="AlphaFoldDB" id="A0A517VIJ1"/>
<organism evidence="1 2">
    <name type="scientific">Gimesia algae</name>
    <dbReference type="NCBI Taxonomy" id="2527971"/>
    <lineage>
        <taxon>Bacteria</taxon>
        <taxon>Pseudomonadati</taxon>
        <taxon>Planctomycetota</taxon>
        <taxon>Planctomycetia</taxon>
        <taxon>Planctomycetales</taxon>
        <taxon>Planctomycetaceae</taxon>
        <taxon>Gimesia</taxon>
    </lineage>
</organism>
<dbReference type="Proteomes" id="UP000316855">
    <property type="component" value="Chromosome"/>
</dbReference>
<evidence type="ECO:0000313" key="2">
    <source>
        <dbReference type="Proteomes" id="UP000316855"/>
    </source>
</evidence>
<name>A0A517VIJ1_9PLAN</name>
<evidence type="ECO:0000313" key="1">
    <source>
        <dbReference type="EMBL" id="QDT92820.1"/>
    </source>
</evidence>
<gene>
    <name evidence="1" type="ORF">Pan161_44910</name>
</gene>
<sequence>MPFISSSRVNAASFSLFKRSMLQDASLPLSDVINDQRWQQVFNKHDIDFGSDPDVIYTPAITLWALISQVFFSGEQRSCKAAVIRVASLWAALGRRVCSTEDKRCQGRIKGVRGG</sequence>
<keyword evidence="2" id="KW-1185">Reference proteome</keyword>
<accession>A0A517VIJ1</accession>
<dbReference type="EMBL" id="CP036343">
    <property type="protein sequence ID" value="QDT92820.1"/>
    <property type="molecule type" value="Genomic_DNA"/>
</dbReference>